<dbReference type="RefSeq" id="WP_338398195.1">
    <property type="nucleotide sequence ID" value="NZ_AP025293.1"/>
</dbReference>
<evidence type="ECO:0000256" key="1">
    <source>
        <dbReference type="SAM" id="SignalP"/>
    </source>
</evidence>
<protein>
    <recommendedName>
        <fullName evidence="4">Lipoprotein</fullName>
    </recommendedName>
</protein>
<evidence type="ECO:0000313" key="2">
    <source>
        <dbReference type="EMBL" id="BDD00982.1"/>
    </source>
</evidence>
<keyword evidence="3" id="KW-1185">Reference proteome</keyword>
<keyword evidence="2" id="KW-0614">Plasmid</keyword>
<proteinExistence type="predicted"/>
<feature type="signal peptide" evidence="1">
    <location>
        <begin position="1"/>
        <end position="20"/>
    </location>
</feature>
<sequence length="291" mass="33276">MNKFLFPLLLMIALAGCKTAAPFLLMYDQQPQPMLSKSQLPKANRKLPTAVKVIVKNISQFPDSTCLVGSHTLTHDEVSNKKSVNHYQLLLGENSLASSVNSYTKKAIEKTIQHGGFFQVANMLEDSALTLEFTIRQLAVSGNFTKVEQTESDGYYNNNPYMSPYRNNLYGSPYGINDPYYHNRPSSKTHTYIKSSLPERYIYFEARLIGTSNQVIYHRSYQVEGQNFKGSGKRKNKAYGEEGIKKLYLENNLITEEYMRLMVEEMTSGFQECIDKMIKDTNVYILRMKNS</sequence>
<name>A0ABM7VJ19_9BACT</name>
<reference evidence="2 3" key="1">
    <citation type="submission" date="2021-12" db="EMBL/GenBank/DDBJ databases">
        <title>Genome sequencing of bacteria with rrn-lacking chromosome and rrn-plasmid.</title>
        <authorList>
            <person name="Anda M."/>
            <person name="Iwasaki W."/>
        </authorList>
    </citation>
    <scope>NUCLEOTIDE SEQUENCE [LARGE SCALE GENOMIC DNA]</scope>
    <source>
        <strain evidence="2 3">NBRC 101262</strain>
        <plasmid evidence="2 3">pPP1</plasmid>
    </source>
</reference>
<gene>
    <name evidence="2" type="ORF">PEPS_32620</name>
</gene>
<dbReference type="Proteomes" id="UP001354989">
    <property type="component" value="Plasmid pPP1"/>
</dbReference>
<organism evidence="2 3">
    <name type="scientific">Persicobacter psychrovividus</name>
    <dbReference type="NCBI Taxonomy" id="387638"/>
    <lineage>
        <taxon>Bacteria</taxon>
        <taxon>Pseudomonadati</taxon>
        <taxon>Bacteroidota</taxon>
        <taxon>Cytophagia</taxon>
        <taxon>Cytophagales</taxon>
        <taxon>Persicobacteraceae</taxon>
        <taxon>Persicobacter</taxon>
    </lineage>
</organism>
<keyword evidence="1" id="KW-0732">Signal</keyword>
<evidence type="ECO:0008006" key="4">
    <source>
        <dbReference type="Google" id="ProtNLM"/>
    </source>
</evidence>
<evidence type="ECO:0000313" key="3">
    <source>
        <dbReference type="Proteomes" id="UP001354989"/>
    </source>
</evidence>
<geneLocation type="plasmid" evidence="2 3">
    <name>pPP1</name>
</geneLocation>
<accession>A0ABM7VJ19</accession>
<dbReference type="PROSITE" id="PS51257">
    <property type="entry name" value="PROKAR_LIPOPROTEIN"/>
    <property type="match status" value="1"/>
</dbReference>
<feature type="chain" id="PRO_5047199617" description="Lipoprotein" evidence="1">
    <location>
        <begin position="21"/>
        <end position="291"/>
    </location>
</feature>
<dbReference type="EMBL" id="AP025293">
    <property type="protein sequence ID" value="BDD00982.1"/>
    <property type="molecule type" value="Genomic_DNA"/>
</dbReference>